<dbReference type="FunFam" id="2.60.120.10:FF:000005">
    <property type="entry name" value="Germin-like protein subfamily 1 member 8"/>
    <property type="match status" value="1"/>
</dbReference>
<organism evidence="13 14">
    <name type="scientific">Camellia sinensis</name>
    <name type="common">Tea plant</name>
    <name type="synonym">Thea sinensis</name>
    <dbReference type="NCBI Taxonomy" id="4442"/>
    <lineage>
        <taxon>Eukaryota</taxon>
        <taxon>Viridiplantae</taxon>
        <taxon>Streptophyta</taxon>
        <taxon>Embryophyta</taxon>
        <taxon>Tracheophyta</taxon>
        <taxon>Spermatophyta</taxon>
        <taxon>Magnoliopsida</taxon>
        <taxon>eudicotyledons</taxon>
        <taxon>Gunneridae</taxon>
        <taxon>Pentapetalae</taxon>
        <taxon>asterids</taxon>
        <taxon>Ericales</taxon>
        <taxon>Theaceae</taxon>
        <taxon>Camellia</taxon>
    </lineage>
</organism>
<evidence type="ECO:0000256" key="4">
    <source>
        <dbReference type="ARBA" id="ARBA00022525"/>
    </source>
</evidence>
<dbReference type="InterPro" id="IPR006045">
    <property type="entry name" value="Cupin_1"/>
</dbReference>
<feature type="signal peptide" evidence="11">
    <location>
        <begin position="1"/>
        <end position="22"/>
    </location>
</feature>
<dbReference type="PANTHER" id="PTHR31238">
    <property type="entry name" value="GERMIN-LIKE PROTEIN SUBFAMILY 3 MEMBER 3"/>
    <property type="match status" value="1"/>
</dbReference>
<dbReference type="InterPro" id="IPR011051">
    <property type="entry name" value="RmlC_Cupin_sf"/>
</dbReference>
<keyword evidence="7 8" id="KW-0464">Manganese</keyword>
<dbReference type="PROSITE" id="PS00725">
    <property type="entry name" value="GERMIN"/>
    <property type="match status" value="1"/>
</dbReference>
<evidence type="ECO:0000256" key="8">
    <source>
        <dbReference type="PIRSR" id="PIRSR601929-1"/>
    </source>
</evidence>
<evidence type="ECO:0000256" key="6">
    <source>
        <dbReference type="ARBA" id="ARBA00023157"/>
    </source>
</evidence>
<evidence type="ECO:0000256" key="9">
    <source>
        <dbReference type="PIRSR" id="PIRSR601929-2"/>
    </source>
</evidence>
<comment type="similarity">
    <text evidence="2 11">Belongs to the germin family.</text>
</comment>
<dbReference type="SMART" id="SM00835">
    <property type="entry name" value="Cupin_1"/>
    <property type="match status" value="1"/>
</dbReference>
<dbReference type="EMBL" id="JACBKZ010000005">
    <property type="protein sequence ID" value="KAF5950063.1"/>
    <property type="molecule type" value="Genomic_DNA"/>
</dbReference>
<accession>A0A7J7HAU7</accession>
<dbReference type="SUPFAM" id="SSF51182">
    <property type="entry name" value="RmlC-like cupins"/>
    <property type="match status" value="1"/>
</dbReference>
<evidence type="ECO:0000256" key="11">
    <source>
        <dbReference type="RuleBase" id="RU366015"/>
    </source>
</evidence>
<protein>
    <recommendedName>
        <fullName evidence="11">Germin-like protein</fullName>
    </recommendedName>
</protein>
<keyword evidence="6 10" id="KW-1015">Disulfide bond</keyword>
<evidence type="ECO:0000256" key="2">
    <source>
        <dbReference type="ARBA" id="ARBA00007456"/>
    </source>
</evidence>
<feature type="binding site" evidence="9">
    <location>
        <position position="115"/>
    </location>
    <ligand>
        <name>Mn(2+)</name>
        <dbReference type="ChEBI" id="CHEBI:29035"/>
    </ligand>
</feature>
<feature type="disulfide bond" evidence="10">
    <location>
        <begin position="32"/>
        <end position="53"/>
    </location>
</feature>
<feature type="domain" description="Cupin type-1" evidence="12">
    <location>
        <begin position="69"/>
        <end position="217"/>
    </location>
</feature>
<evidence type="ECO:0000313" key="14">
    <source>
        <dbReference type="Proteomes" id="UP000593564"/>
    </source>
</evidence>
<dbReference type="GO" id="GO:0030145">
    <property type="term" value="F:manganese ion binding"/>
    <property type="evidence" value="ECO:0007669"/>
    <property type="project" value="UniProtKB-UniRule"/>
</dbReference>
<dbReference type="GO" id="GO:0048046">
    <property type="term" value="C:apoplast"/>
    <property type="evidence" value="ECO:0007669"/>
    <property type="project" value="UniProtKB-SubCell"/>
</dbReference>
<feature type="binding site" evidence="8">
    <location>
        <position position="122"/>
    </location>
    <ligand>
        <name>oxalate</name>
        <dbReference type="ChEBI" id="CHEBI:30623"/>
    </ligand>
</feature>
<keyword evidence="14" id="KW-1185">Reference proteome</keyword>
<feature type="binding site" evidence="8">
    <location>
        <position position="112"/>
    </location>
    <ligand>
        <name>oxalate</name>
        <dbReference type="ChEBI" id="CHEBI:30623"/>
    </ligand>
</feature>
<name>A0A7J7HAU7_CAMSI</name>
<gene>
    <name evidence="13" type="ORF">HYC85_012056</name>
</gene>
<feature type="binding site" evidence="9">
    <location>
        <position position="117"/>
    </location>
    <ligand>
        <name>Mn(2+)</name>
        <dbReference type="ChEBI" id="CHEBI:29035"/>
    </ligand>
</feature>
<keyword evidence="4 11" id="KW-0964">Secreted</keyword>
<comment type="caution">
    <text evidence="13">The sequence shown here is derived from an EMBL/GenBank/DDBJ whole genome shotgun (WGS) entry which is preliminary data.</text>
</comment>
<comment type="subcellular location">
    <subcellularLocation>
        <location evidence="1 11">Secreted</location>
        <location evidence="1 11">Extracellular space</location>
        <location evidence="1 11">Apoplast</location>
    </subcellularLocation>
</comment>
<evidence type="ECO:0000256" key="5">
    <source>
        <dbReference type="ARBA" id="ARBA00022723"/>
    </source>
</evidence>
<dbReference type="Pfam" id="PF00190">
    <property type="entry name" value="Cupin_1"/>
    <property type="match status" value="1"/>
</dbReference>
<evidence type="ECO:0000256" key="7">
    <source>
        <dbReference type="ARBA" id="ARBA00023211"/>
    </source>
</evidence>
<reference evidence="14" key="1">
    <citation type="journal article" date="2020" name="Nat. Commun.">
        <title>Genome assembly of wild tea tree DASZ reveals pedigree and selection history of tea varieties.</title>
        <authorList>
            <person name="Zhang W."/>
            <person name="Zhang Y."/>
            <person name="Qiu H."/>
            <person name="Guo Y."/>
            <person name="Wan H."/>
            <person name="Zhang X."/>
            <person name="Scossa F."/>
            <person name="Alseekh S."/>
            <person name="Zhang Q."/>
            <person name="Wang P."/>
            <person name="Xu L."/>
            <person name="Schmidt M.H."/>
            <person name="Jia X."/>
            <person name="Li D."/>
            <person name="Zhu A."/>
            <person name="Guo F."/>
            <person name="Chen W."/>
            <person name="Ni D."/>
            <person name="Usadel B."/>
            <person name="Fernie A.R."/>
            <person name="Wen W."/>
        </authorList>
    </citation>
    <scope>NUCLEOTIDE SEQUENCE [LARGE SCALE GENOMIC DNA]</scope>
    <source>
        <strain evidence="14">cv. G240</strain>
    </source>
</reference>
<dbReference type="InterPro" id="IPR019780">
    <property type="entry name" value="Germin_Mn-BS"/>
</dbReference>
<feature type="binding site" evidence="9">
    <location>
        <position position="163"/>
    </location>
    <ligand>
        <name>Mn(2+)</name>
        <dbReference type="ChEBI" id="CHEBI:29035"/>
    </ligand>
</feature>
<evidence type="ECO:0000313" key="13">
    <source>
        <dbReference type="EMBL" id="KAF5950063.1"/>
    </source>
</evidence>
<dbReference type="Proteomes" id="UP000593564">
    <property type="component" value="Unassembled WGS sequence"/>
</dbReference>
<dbReference type="Gene3D" id="2.60.120.10">
    <property type="entry name" value="Jelly Rolls"/>
    <property type="match status" value="1"/>
</dbReference>
<proteinExistence type="inferred from homology"/>
<dbReference type="InterPro" id="IPR001929">
    <property type="entry name" value="Germin"/>
</dbReference>
<keyword evidence="11" id="KW-0732">Signal</keyword>
<keyword evidence="3 11" id="KW-0052">Apoplast</keyword>
<sequence length="223" mass="24113">MEKHTVLLSLVAVLSFCCIAFAYEPAPLQDFCVADLNSPGIAFRQLTVNGFSCKNPMMVQANDFLFRGFNIPGNTSNPVRSKVSPVTAAQLPGLKTFGIAMARVDYLPGGVNPPHYHPRASEIFTLIEGSLLVGFVTTNPENRLISKVLQKGDVFVFPKGLIHFQLNLGNEKALGISALSSQNPGIMTVANAVFGSNPLISSEVLTKAFQTDKKVIDQILSKF</sequence>
<evidence type="ECO:0000256" key="3">
    <source>
        <dbReference type="ARBA" id="ARBA00022523"/>
    </source>
</evidence>
<keyword evidence="5 8" id="KW-0479">Metal-binding</keyword>
<feature type="binding site" evidence="9">
    <location>
        <position position="122"/>
    </location>
    <ligand>
        <name>Mn(2+)</name>
        <dbReference type="ChEBI" id="CHEBI:29035"/>
    </ligand>
</feature>
<evidence type="ECO:0000256" key="1">
    <source>
        <dbReference type="ARBA" id="ARBA00004271"/>
    </source>
</evidence>
<evidence type="ECO:0000256" key="10">
    <source>
        <dbReference type="PIRSR" id="PIRSR601929-3"/>
    </source>
</evidence>
<dbReference type="PRINTS" id="PR00325">
    <property type="entry name" value="GERMIN"/>
</dbReference>
<dbReference type="AlphaFoldDB" id="A0A7J7HAU7"/>
<evidence type="ECO:0000259" key="12">
    <source>
        <dbReference type="SMART" id="SM00835"/>
    </source>
</evidence>
<feature type="chain" id="PRO_5029942342" description="Germin-like protein" evidence="11">
    <location>
        <begin position="23"/>
        <end position="223"/>
    </location>
</feature>
<feature type="binding site" evidence="8">
    <location>
        <position position="117"/>
    </location>
    <ligand>
        <name>oxalate</name>
        <dbReference type="ChEBI" id="CHEBI:30623"/>
    </ligand>
</feature>
<dbReference type="InterPro" id="IPR014710">
    <property type="entry name" value="RmlC-like_jellyroll"/>
</dbReference>
<reference evidence="13 14" key="2">
    <citation type="submission" date="2020-07" db="EMBL/GenBank/DDBJ databases">
        <title>Genome assembly of wild tea tree DASZ reveals pedigree and selection history of tea varieties.</title>
        <authorList>
            <person name="Zhang W."/>
        </authorList>
    </citation>
    <scope>NUCLEOTIDE SEQUENCE [LARGE SCALE GENOMIC DNA]</scope>
    <source>
        <strain evidence="14">cv. G240</strain>
        <tissue evidence="13">Leaf</tissue>
    </source>
</reference>
<dbReference type="CDD" id="cd02241">
    <property type="entry name" value="cupin_OxOx"/>
    <property type="match status" value="1"/>
</dbReference>